<organism evidence="3 4">
    <name type="scientific">Monilinia vaccinii-corymbosi</name>
    <dbReference type="NCBI Taxonomy" id="61207"/>
    <lineage>
        <taxon>Eukaryota</taxon>
        <taxon>Fungi</taxon>
        <taxon>Dikarya</taxon>
        <taxon>Ascomycota</taxon>
        <taxon>Pezizomycotina</taxon>
        <taxon>Leotiomycetes</taxon>
        <taxon>Helotiales</taxon>
        <taxon>Sclerotiniaceae</taxon>
        <taxon>Monilinia</taxon>
    </lineage>
</organism>
<dbReference type="EMBL" id="CP063413">
    <property type="protein sequence ID" value="QSZ37820.1"/>
    <property type="molecule type" value="Genomic_DNA"/>
</dbReference>
<dbReference type="AlphaFoldDB" id="A0A8A3PRN6"/>
<gene>
    <name evidence="3" type="ORF">DSL72_008920</name>
</gene>
<evidence type="ECO:0000256" key="1">
    <source>
        <dbReference type="SAM" id="MobiDB-lite"/>
    </source>
</evidence>
<dbReference type="InterPro" id="IPR018871">
    <property type="entry name" value="GLEYA_adhesin_domain"/>
</dbReference>
<sequence length="428" mass="45334">MDSYYRDTPITGSDFASSTTAAHEAKYTPASSSTTEYELKSIPGPLHKPASPTKGYGSHSSSGHESYSCPEYESHSCPESPSMQTSSTNGYESHSSSGHESYSCPEYESHSCPESPSMQASPNNGYESHSNPGSPSKHASPTNGYESHSNPGSPSMHASPTNGYEPHSNPELSSTQASSTIGYESSSTAVPVSFITVTAQAACTLSQSTSCSAALATPTPHKLSGTTSSYKFTNSSNIVTPSNTAINLTYFNNPTMNTGYGYPYFEMTSFKKENSIYNGTASQIGFSNSTINSNGTLYPGAPSCSIEHLAIVHTGFVYARKAGNYTFTITAADDVVMGWIGPHAYYSYSARNADVVAANYNISRTIKTCSKILKMGQIIPFKVLWANGANNHGNLGFTIQGPNSTLLSSEYGSAKDVITTAPSGTKAF</sequence>
<name>A0A8A3PRN6_9HELO</name>
<evidence type="ECO:0000259" key="2">
    <source>
        <dbReference type="PROSITE" id="PS51820"/>
    </source>
</evidence>
<accession>A0A8A3PRN6</accession>
<feature type="compositionally biased region" description="Polar residues" evidence="1">
    <location>
        <begin position="112"/>
        <end position="162"/>
    </location>
</feature>
<feature type="compositionally biased region" description="Polar residues" evidence="1">
    <location>
        <begin position="77"/>
        <end position="89"/>
    </location>
</feature>
<feature type="region of interest" description="Disordered" evidence="1">
    <location>
        <begin position="1"/>
        <end position="180"/>
    </location>
</feature>
<dbReference type="OrthoDB" id="271448at2759"/>
<evidence type="ECO:0000313" key="3">
    <source>
        <dbReference type="EMBL" id="QSZ37820.1"/>
    </source>
</evidence>
<feature type="domain" description="PA14" evidence="2">
    <location>
        <begin position="255"/>
        <end position="411"/>
    </location>
</feature>
<protein>
    <recommendedName>
        <fullName evidence="2">PA14 domain-containing protein</fullName>
    </recommendedName>
</protein>
<reference evidence="3" key="1">
    <citation type="submission" date="2020-10" db="EMBL/GenBank/DDBJ databases">
        <title>Genome Sequence of Monilinia vaccinii-corymbosi Sheds Light on Mummy Berry Disease Infection of Blueberry and Mating Type.</title>
        <authorList>
            <person name="Yow A.G."/>
            <person name="Zhang Y."/>
            <person name="Bansal K."/>
            <person name="Eacker S.M."/>
            <person name="Sullivan S."/>
            <person name="Liachko I."/>
            <person name="Cubeta M.A."/>
            <person name="Rollins J.A."/>
            <person name="Ashrafi H."/>
        </authorList>
    </citation>
    <scope>NUCLEOTIDE SEQUENCE</scope>
    <source>
        <strain evidence="3">RL-1</strain>
    </source>
</reference>
<feature type="compositionally biased region" description="Low complexity" evidence="1">
    <location>
        <begin position="55"/>
        <end position="68"/>
    </location>
</feature>
<dbReference type="Pfam" id="PF10528">
    <property type="entry name" value="GLEYA"/>
    <property type="match status" value="1"/>
</dbReference>
<dbReference type="Proteomes" id="UP000672032">
    <property type="component" value="Chromosome 9"/>
</dbReference>
<dbReference type="PROSITE" id="PS51820">
    <property type="entry name" value="PA14"/>
    <property type="match status" value="1"/>
</dbReference>
<feature type="compositionally biased region" description="Polar residues" evidence="1">
    <location>
        <begin position="10"/>
        <end position="21"/>
    </location>
</feature>
<feature type="compositionally biased region" description="Low complexity" evidence="1">
    <location>
        <begin position="90"/>
        <end position="103"/>
    </location>
</feature>
<keyword evidence="4" id="KW-1185">Reference proteome</keyword>
<dbReference type="Gene3D" id="2.60.120.1560">
    <property type="match status" value="1"/>
</dbReference>
<evidence type="ECO:0000313" key="4">
    <source>
        <dbReference type="Proteomes" id="UP000672032"/>
    </source>
</evidence>
<dbReference type="InterPro" id="IPR037524">
    <property type="entry name" value="PA14/GLEYA"/>
</dbReference>
<proteinExistence type="predicted"/>
<feature type="compositionally biased region" description="Polar residues" evidence="1">
    <location>
        <begin position="170"/>
        <end position="180"/>
    </location>
</feature>